<feature type="region of interest" description="Disordered" evidence="2">
    <location>
        <begin position="1"/>
        <end position="41"/>
    </location>
</feature>
<feature type="region of interest" description="Disordered" evidence="2">
    <location>
        <begin position="841"/>
        <end position="860"/>
    </location>
</feature>
<feature type="compositionally biased region" description="Low complexity" evidence="2">
    <location>
        <begin position="418"/>
        <end position="435"/>
    </location>
</feature>
<reference evidence="4 5" key="1">
    <citation type="journal article" date="2020" name="Elife">
        <title>Loss of centromere function drives karyotype evolution in closely related Malassezia species.</title>
        <authorList>
            <person name="Sankaranarayanan S.R."/>
            <person name="Ianiri G."/>
            <person name="Coelho M.A."/>
            <person name="Reza M.H."/>
            <person name="Thimmappa B.C."/>
            <person name="Ganguly P."/>
            <person name="Vadnala R.N."/>
            <person name="Sun S."/>
            <person name="Siddharthan R."/>
            <person name="Tellgren-Roth C."/>
            <person name="Dawson T.L."/>
            <person name="Heitman J."/>
            <person name="Sanyal K."/>
        </authorList>
    </citation>
    <scope>NUCLEOTIDE SEQUENCE [LARGE SCALE GENOMIC DNA]</scope>
    <source>
        <strain evidence="4">CBS14141</strain>
    </source>
</reference>
<feature type="compositionally biased region" description="Low complexity" evidence="2">
    <location>
        <begin position="841"/>
        <end position="852"/>
    </location>
</feature>
<feature type="region of interest" description="Disordered" evidence="2">
    <location>
        <begin position="217"/>
        <end position="271"/>
    </location>
</feature>
<feature type="region of interest" description="Disordered" evidence="2">
    <location>
        <begin position="286"/>
        <end position="321"/>
    </location>
</feature>
<organism evidence="4 5">
    <name type="scientific">Malassezia furfur</name>
    <name type="common">Pityriasis versicolor infection agent</name>
    <name type="synonym">Pityrosporum furfur</name>
    <dbReference type="NCBI Taxonomy" id="55194"/>
    <lineage>
        <taxon>Eukaryota</taxon>
        <taxon>Fungi</taxon>
        <taxon>Dikarya</taxon>
        <taxon>Basidiomycota</taxon>
        <taxon>Ustilaginomycotina</taxon>
        <taxon>Malasseziomycetes</taxon>
        <taxon>Malasseziales</taxon>
        <taxon>Malasseziaceae</taxon>
        <taxon>Malassezia</taxon>
    </lineage>
</organism>
<dbReference type="InterPro" id="IPR051825">
    <property type="entry name" value="SRCIN1"/>
</dbReference>
<dbReference type="EMBL" id="CP046238">
    <property type="protein sequence ID" value="WFD49384.1"/>
    <property type="molecule type" value="Genomic_DNA"/>
</dbReference>
<feature type="region of interest" description="Disordered" evidence="2">
    <location>
        <begin position="940"/>
        <end position="970"/>
    </location>
</feature>
<dbReference type="InterPro" id="IPR005613">
    <property type="entry name" value="AIP3_C"/>
</dbReference>
<evidence type="ECO:0000259" key="3">
    <source>
        <dbReference type="SMART" id="SM00806"/>
    </source>
</evidence>
<accession>A0ABY8EW31</accession>
<dbReference type="SMART" id="SM00806">
    <property type="entry name" value="AIP3"/>
    <property type="match status" value="1"/>
</dbReference>
<feature type="domain" description="Actin interacting protein 3 C-terminal" evidence="3">
    <location>
        <begin position="488"/>
        <end position="935"/>
    </location>
</feature>
<feature type="compositionally biased region" description="Low complexity" evidence="2">
    <location>
        <begin position="296"/>
        <end position="316"/>
    </location>
</feature>
<dbReference type="Proteomes" id="UP000818624">
    <property type="component" value="Chromosome 5"/>
</dbReference>
<evidence type="ECO:0000313" key="4">
    <source>
        <dbReference type="EMBL" id="WFD49384.1"/>
    </source>
</evidence>
<evidence type="ECO:0000256" key="2">
    <source>
        <dbReference type="SAM" id="MobiDB-lite"/>
    </source>
</evidence>
<feature type="region of interest" description="Disordered" evidence="2">
    <location>
        <begin position="165"/>
        <end position="203"/>
    </location>
</feature>
<dbReference type="PANTHER" id="PTHR22741:SF10">
    <property type="entry name" value="COILED-COIL DOMAIN-CONTAINING PROTEIN CG32809"/>
    <property type="match status" value="1"/>
</dbReference>
<feature type="compositionally biased region" description="Low complexity" evidence="2">
    <location>
        <begin position="30"/>
        <end position="40"/>
    </location>
</feature>
<feature type="compositionally biased region" description="Low complexity" evidence="2">
    <location>
        <begin position="458"/>
        <end position="467"/>
    </location>
</feature>
<keyword evidence="1" id="KW-0175">Coiled coil</keyword>
<name>A0ABY8EW31_MALFU</name>
<evidence type="ECO:0000313" key="5">
    <source>
        <dbReference type="Proteomes" id="UP000818624"/>
    </source>
</evidence>
<protein>
    <submittedName>
        <fullName evidence="4">Bud site selection protein 6</fullName>
    </submittedName>
</protein>
<dbReference type="Pfam" id="PF23153">
    <property type="entry name" value="Aip3p_Bud6_N"/>
    <property type="match status" value="1"/>
</dbReference>
<sequence>MQRPAREAPASNARSDPHVASPVSSERRGTPSVSSPSSTVNHMESSVTRLLVATKMLLESLTSWSLGTQTESQVSEIYVRLGNDFNAALAAFAGYGIDMSDMYSVPADLRVCLETCLSERASPATLEQYLPRIREIIIRLLQGLKVKQASYKQLLLEQRTQAAAARRAAGPRAPSSAPTSAPAAGAPSSARAVPPPPAPTAAAPVAAAPSSVAAAPAYAAPSPPATTSSDDAHGASRVSAAHPRDVVSPPAPSPPAPAESATPPVGSRPIAASLPFLGKRAVPESVPEMRAEHSLAAGTPSAPAPGAADDAPSAAEATDDANLHYLRNRDTLERRASKRFSAYNYNKMGVSSGLLQGAGTQLGASPRSSVESRMSYARHTPHGSLANTSEVHEMTALSTDDADDDSMMSAVSAAADAAAADAPRAPRAPGARLAPIEGSPQEAEVATWPQGRAPTPPAKDAGAAAAAAAAPAPAPAATAPARNALDLFVQLGRQTRKVSVAIDPAEPARGLTVARLRMLFVDQFAYSPGMDNFPPIYIQDPQSGVAYQLEDLDDVQDRSVLTLNIEPLDQVKQHVDLSMTSVVRELRELKQLLREVHGAQETARTSAKATPIADAAFRAAGNRMSAYVGTPVLTQGAAAGDAGDAGDADGARVARELKTHYEALQKLRSDFAILRQVHGDSEQEMRAVFAQVREQVREMEHITVLGPSAGRNLIESGKGKLDARSQEVLTTVEDLQDLVEDLKLDVSHRGVKPKPAELRRIAGEIASTTRRLDELEQFVQSVKPGWKKTWEAELQNIVDEQEFLNYQEGLLADLQQDHKALQEVFANIQQVVKLRTLGASGAAEPGAPRAPRFVPPPPDEEHEGIGTVMIEVRGQSIDHERRLRALQAAERSREKARAGHKDEFASELAGFVDGNALRKTGGHREVDRIRQKRDQTTLRTMLLGTHQPADAPSAGTPSTEAPGAPPPPST</sequence>
<keyword evidence="5" id="KW-1185">Reference proteome</keyword>
<feature type="region of interest" description="Disordered" evidence="2">
    <location>
        <begin position="418"/>
        <end position="467"/>
    </location>
</feature>
<feature type="compositionally biased region" description="Low complexity" evidence="2">
    <location>
        <begin position="217"/>
        <end position="229"/>
    </location>
</feature>
<feature type="compositionally biased region" description="Low complexity" evidence="2">
    <location>
        <begin position="165"/>
        <end position="192"/>
    </location>
</feature>
<dbReference type="Gene3D" id="1.20.58.1540">
    <property type="entry name" value="Actin interacting protein 3, C-terminal domain"/>
    <property type="match status" value="1"/>
</dbReference>
<dbReference type="PANTHER" id="PTHR22741">
    <property type="entry name" value="P140CAP/SNIP-RELATED"/>
    <property type="match status" value="1"/>
</dbReference>
<proteinExistence type="predicted"/>
<gene>
    <name evidence="4" type="primary">BUD6</name>
    <name evidence="4" type="ORF">GLX27_004064</name>
</gene>
<dbReference type="Pfam" id="PF03915">
    <property type="entry name" value="AIP3"/>
    <property type="match status" value="1"/>
</dbReference>
<dbReference type="InterPro" id="IPR056279">
    <property type="entry name" value="Aip3p_Bud6_N"/>
</dbReference>
<dbReference type="InterPro" id="IPR022782">
    <property type="entry name" value="AIP3-like_C"/>
</dbReference>
<evidence type="ECO:0000256" key="1">
    <source>
        <dbReference type="ARBA" id="ARBA00023054"/>
    </source>
</evidence>